<proteinExistence type="predicted"/>
<dbReference type="KEGG" id="mpg:Theba_2731"/>
<evidence type="ECO:0000313" key="3">
    <source>
        <dbReference type="Proteomes" id="UP000002881"/>
    </source>
</evidence>
<sequence length="328" mass="38322" precursor="true">MKKFTILLLLVLSVSSIALAQRLLPQDSARFISIVTEGTFNNFPDNLIGESFEAFFEMPRWKYSKEGTENIVEFSGNYLDENGEAATVKMRFSVKEEDSTFIMNYWEINGVPQDNSNQFAFLEKIFLPERADVAISIVKDGYFYDYPEKIIGESFSNYFSDGSWDYFVTADNQDVVEYIGFLYEEDETVETVFQFTVNLDERTFDIEYLGIDDVSQDDAAIDSLLASIMDSKITEVKNSYFDVYYNWMTLGEAFDGFFYEPHWDYFVSTDDLHIVEFYGTFDLGGIPAEVYAQFEVYEDGTFDLYYWEIDEQYETINAFYLLLELIYY</sequence>
<evidence type="ECO:0000256" key="1">
    <source>
        <dbReference type="SAM" id="SignalP"/>
    </source>
</evidence>
<name>I2F8S2_9BACT</name>
<feature type="signal peptide" evidence="1">
    <location>
        <begin position="1"/>
        <end position="20"/>
    </location>
</feature>
<dbReference type="EMBL" id="CP003532">
    <property type="protein sequence ID" value="AFK08325.1"/>
    <property type="molecule type" value="Genomic_DNA"/>
</dbReference>
<dbReference type="HOGENOM" id="CLU_846792_0_0_0"/>
<keyword evidence="3" id="KW-1185">Reference proteome</keyword>
<organism evidence="2 3">
    <name type="scientific">Mesotoga prima MesG1.Ag.4.2</name>
    <dbReference type="NCBI Taxonomy" id="660470"/>
    <lineage>
        <taxon>Bacteria</taxon>
        <taxon>Thermotogati</taxon>
        <taxon>Thermotogota</taxon>
        <taxon>Thermotogae</taxon>
        <taxon>Kosmotogales</taxon>
        <taxon>Kosmotogaceae</taxon>
        <taxon>Mesotoga</taxon>
    </lineage>
</organism>
<accession>I2F8S2</accession>
<keyword evidence="1" id="KW-0732">Signal</keyword>
<evidence type="ECO:0000313" key="2">
    <source>
        <dbReference type="EMBL" id="AFK08325.1"/>
    </source>
</evidence>
<reference evidence="2 3" key="1">
    <citation type="journal article" date="2012" name="Genome Biol. Evol.">
        <title>Genome Sequence of the Mesophilic Thermotogales Bacterium Mesotoga prima MesG1.Ag.4.2 Reveals the Largest Thermotogales Genome To Date.</title>
        <authorList>
            <person name="Zhaxybayeva O."/>
            <person name="Swithers K.S."/>
            <person name="Foght J."/>
            <person name="Green A.G."/>
            <person name="Bruce D."/>
            <person name="Detter C."/>
            <person name="Han S."/>
            <person name="Teshima H."/>
            <person name="Han J."/>
            <person name="Woyke T."/>
            <person name="Pitluck S."/>
            <person name="Nolan M."/>
            <person name="Ivanova N."/>
            <person name="Pati A."/>
            <person name="Land M.L."/>
            <person name="Dlutek M."/>
            <person name="Doolittle W.F."/>
            <person name="Noll K.M."/>
            <person name="Nesbo C.L."/>
        </authorList>
    </citation>
    <scope>NUCLEOTIDE SEQUENCE [LARGE SCALE GENOMIC DNA]</scope>
    <source>
        <strain evidence="3">mesG1.Ag.4.2</strain>
    </source>
</reference>
<dbReference type="STRING" id="660470.Theba_2731"/>
<dbReference type="RefSeq" id="WP_014732018.1">
    <property type="nucleotide sequence ID" value="NC_017934.1"/>
</dbReference>
<dbReference type="GeneID" id="87108427"/>
<feature type="chain" id="PRO_5003658744" evidence="1">
    <location>
        <begin position="21"/>
        <end position="328"/>
    </location>
</feature>
<dbReference type="AlphaFoldDB" id="I2F8S2"/>
<gene>
    <name evidence="2" type="ORF">Theba_2731</name>
</gene>
<dbReference type="Proteomes" id="UP000002881">
    <property type="component" value="Chromosome"/>
</dbReference>
<protein>
    <submittedName>
        <fullName evidence="2">Uncharacterized protein</fullName>
    </submittedName>
</protein>